<gene>
    <name evidence="2" type="ORF">HanXRQr2_Chr01g0040531</name>
</gene>
<comment type="caution">
    <text evidence="2">The sequence shown here is derived from an EMBL/GenBank/DDBJ whole genome shotgun (WGS) entry which is preliminary data.</text>
</comment>
<feature type="region of interest" description="Disordered" evidence="1">
    <location>
        <begin position="1"/>
        <end position="30"/>
    </location>
</feature>
<dbReference type="Gramene" id="mRNA:HanXRQr2_Chr01g0040531">
    <property type="protein sequence ID" value="CDS:HanXRQr2_Chr01g0040531.1"/>
    <property type="gene ID" value="HanXRQr2_Chr01g0040531"/>
</dbReference>
<dbReference type="EMBL" id="MNCJ02000316">
    <property type="protein sequence ID" value="KAF5823642.1"/>
    <property type="molecule type" value="Genomic_DNA"/>
</dbReference>
<sequence length="65" mass="6863">MESSSSKNRTQGADPRALSKISRTLASLSPNHMVSNSGPLMLMKLAWHSLAIALARSVLPHPGGP</sequence>
<proteinExistence type="predicted"/>
<protein>
    <submittedName>
        <fullName evidence="2">Uncharacterized protein</fullName>
    </submittedName>
</protein>
<reference evidence="2" key="1">
    <citation type="journal article" date="2017" name="Nature">
        <title>The sunflower genome provides insights into oil metabolism, flowering and Asterid evolution.</title>
        <authorList>
            <person name="Badouin H."/>
            <person name="Gouzy J."/>
            <person name="Grassa C.J."/>
            <person name="Murat F."/>
            <person name="Staton S.E."/>
            <person name="Cottret L."/>
            <person name="Lelandais-Briere C."/>
            <person name="Owens G.L."/>
            <person name="Carrere S."/>
            <person name="Mayjonade B."/>
            <person name="Legrand L."/>
            <person name="Gill N."/>
            <person name="Kane N.C."/>
            <person name="Bowers J.E."/>
            <person name="Hubner S."/>
            <person name="Bellec A."/>
            <person name="Berard A."/>
            <person name="Berges H."/>
            <person name="Blanchet N."/>
            <person name="Boniface M.C."/>
            <person name="Brunel D."/>
            <person name="Catrice O."/>
            <person name="Chaidir N."/>
            <person name="Claudel C."/>
            <person name="Donnadieu C."/>
            <person name="Faraut T."/>
            <person name="Fievet G."/>
            <person name="Helmstetter N."/>
            <person name="King M."/>
            <person name="Knapp S.J."/>
            <person name="Lai Z."/>
            <person name="Le Paslier M.C."/>
            <person name="Lippi Y."/>
            <person name="Lorenzon L."/>
            <person name="Mandel J.R."/>
            <person name="Marage G."/>
            <person name="Marchand G."/>
            <person name="Marquand E."/>
            <person name="Bret-Mestries E."/>
            <person name="Morien E."/>
            <person name="Nambeesan S."/>
            <person name="Nguyen T."/>
            <person name="Pegot-Espagnet P."/>
            <person name="Pouilly N."/>
            <person name="Raftis F."/>
            <person name="Sallet E."/>
            <person name="Schiex T."/>
            <person name="Thomas J."/>
            <person name="Vandecasteele C."/>
            <person name="Vares D."/>
            <person name="Vear F."/>
            <person name="Vautrin S."/>
            <person name="Crespi M."/>
            <person name="Mangin B."/>
            <person name="Burke J.M."/>
            <person name="Salse J."/>
            <person name="Munos S."/>
            <person name="Vincourt P."/>
            <person name="Rieseberg L.H."/>
            <person name="Langlade N.B."/>
        </authorList>
    </citation>
    <scope>NUCLEOTIDE SEQUENCE</scope>
    <source>
        <tissue evidence="2">Leaves</tissue>
    </source>
</reference>
<dbReference type="Proteomes" id="UP000215914">
    <property type="component" value="Unassembled WGS sequence"/>
</dbReference>
<feature type="compositionally biased region" description="Polar residues" evidence="1">
    <location>
        <begin position="21"/>
        <end position="30"/>
    </location>
</feature>
<dbReference type="AlphaFoldDB" id="A0A9K3P3U2"/>
<dbReference type="PANTHER" id="PTHR37449:SF1">
    <property type="entry name" value="OS02G0159950 PROTEIN"/>
    <property type="match status" value="1"/>
</dbReference>
<evidence type="ECO:0000313" key="2">
    <source>
        <dbReference type="EMBL" id="KAF5823642.1"/>
    </source>
</evidence>
<dbReference type="PANTHER" id="PTHR37449">
    <property type="match status" value="1"/>
</dbReference>
<feature type="compositionally biased region" description="Polar residues" evidence="1">
    <location>
        <begin position="1"/>
        <end position="11"/>
    </location>
</feature>
<organism evidence="2 3">
    <name type="scientific">Helianthus annuus</name>
    <name type="common">Common sunflower</name>
    <dbReference type="NCBI Taxonomy" id="4232"/>
    <lineage>
        <taxon>Eukaryota</taxon>
        <taxon>Viridiplantae</taxon>
        <taxon>Streptophyta</taxon>
        <taxon>Embryophyta</taxon>
        <taxon>Tracheophyta</taxon>
        <taxon>Spermatophyta</taxon>
        <taxon>Magnoliopsida</taxon>
        <taxon>eudicotyledons</taxon>
        <taxon>Gunneridae</taxon>
        <taxon>Pentapetalae</taxon>
        <taxon>asterids</taxon>
        <taxon>campanulids</taxon>
        <taxon>Asterales</taxon>
        <taxon>Asteraceae</taxon>
        <taxon>Asteroideae</taxon>
        <taxon>Heliantheae alliance</taxon>
        <taxon>Heliantheae</taxon>
        <taxon>Helianthus</taxon>
    </lineage>
</organism>
<evidence type="ECO:0000313" key="3">
    <source>
        <dbReference type="Proteomes" id="UP000215914"/>
    </source>
</evidence>
<evidence type="ECO:0000256" key="1">
    <source>
        <dbReference type="SAM" id="MobiDB-lite"/>
    </source>
</evidence>
<accession>A0A9K3P3U2</accession>
<reference evidence="2" key="2">
    <citation type="submission" date="2020-06" db="EMBL/GenBank/DDBJ databases">
        <title>Helianthus annuus Genome sequencing and assembly Release 2.</title>
        <authorList>
            <person name="Gouzy J."/>
            <person name="Langlade N."/>
            <person name="Munos S."/>
        </authorList>
    </citation>
    <scope>NUCLEOTIDE SEQUENCE</scope>
    <source>
        <tissue evidence="2">Leaves</tissue>
    </source>
</reference>
<name>A0A9K3P3U2_HELAN</name>
<keyword evidence="3" id="KW-1185">Reference proteome</keyword>